<keyword evidence="4" id="KW-1185">Reference proteome</keyword>
<protein>
    <submittedName>
        <fullName evidence="3">HIT family Bis(5'-adenosyl)-triphosphatase</fullName>
    </submittedName>
</protein>
<evidence type="ECO:0000256" key="1">
    <source>
        <dbReference type="PROSITE-ProRule" id="PRU00464"/>
    </source>
</evidence>
<feature type="short sequence motif" description="Histidine triad motif" evidence="1">
    <location>
        <begin position="90"/>
        <end position="94"/>
    </location>
</feature>
<organism evidence="3 4">
    <name type="scientific">Spraguea lophii (strain 42_110)</name>
    <name type="common">Microsporidian parasite</name>
    <dbReference type="NCBI Taxonomy" id="1358809"/>
    <lineage>
        <taxon>Eukaryota</taxon>
        <taxon>Fungi</taxon>
        <taxon>Fungi incertae sedis</taxon>
        <taxon>Microsporidia</taxon>
        <taxon>Spragueidae</taxon>
        <taxon>Spraguea</taxon>
    </lineage>
</organism>
<evidence type="ECO:0000313" key="4">
    <source>
        <dbReference type="Proteomes" id="UP000014978"/>
    </source>
</evidence>
<dbReference type="InterPro" id="IPR051884">
    <property type="entry name" value="Bis(5'-adenosyl)-TPase_reg"/>
</dbReference>
<feature type="domain" description="HIT" evidence="2">
    <location>
        <begin position="1"/>
        <end position="106"/>
    </location>
</feature>
<dbReference type="PANTHER" id="PTHR46243:SF1">
    <property type="entry name" value="BIS(5'-ADENOSYL)-TRIPHOSPHATASE"/>
    <property type="match status" value="1"/>
</dbReference>
<dbReference type="PROSITE" id="PS00892">
    <property type="entry name" value="HIT_1"/>
    <property type="match status" value="1"/>
</dbReference>
<accession>S7XRE8</accession>
<evidence type="ECO:0000313" key="3">
    <source>
        <dbReference type="EMBL" id="EPR78543.1"/>
    </source>
</evidence>
<dbReference type="Gene3D" id="3.30.428.10">
    <property type="entry name" value="HIT-like"/>
    <property type="match status" value="1"/>
</dbReference>
<dbReference type="STRING" id="1358809.S7XRE8"/>
<dbReference type="Pfam" id="PF01230">
    <property type="entry name" value="HIT"/>
    <property type="match status" value="1"/>
</dbReference>
<dbReference type="AlphaFoldDB" id="S7XRE8"/>
<dbReference type="Proteomes" id="UP000014978">
    <property type="component" value="Unassembled WGS sequence"/>
</dbReference>
<dbReference type="InterPro" id="IPR011146">
    <property type="entry name" value="HIT-like"/>
</dbReference>
<dbReference type="HOGENOM" id="CLU_056776_7_1_1"/>
<proteinExistence type="predicted"/>
<dbReference type="InParanoid" id="S7XRE8"/>
<dbReference type="PROSITE" id="PS51084">
    <property type="entry name" value="HIT_2"/>
    <property type="match status" value="1"/>
</dbReference>
<name>S7XRE8_SPRLO</name>
<dbReference type="VEuPathDB" id="MicrosporidiaDB:SLOPH_437"/>
<gene>
    <name evidence="3" type="ORF">SLOPH_437</name>
</gene>
<dbReference type="OrthoDB" id="680339at2759"/>
<sequence length="140" mass="16835">MEFGEHIIPLNTIIYKTDLTFVFLNHKPIRRFHILISPIRKIKFYHEMTAEEMKDMHIIVQKMMKIFKIFCDGFFIFLQDGKSAGQTVRHVHMHIVPRHENDDLEYEYSSSKRKQMDLKENINDANILKNIIKNFNQIIK</sequence>
<evidence type="ECO:0000259" key="2">
    <source>
        <dbReference type="PROSITE" id="PS51084"/>
    </source>
</evidence>
<dbReference type="FunCoup" id="S7XRE8">
    <property type="interactions" value="20"/>
</dbReference>
<dbReference type="SUPFAM" id="SSF54197">
    <property type="entry name" value="HIT-like"/>
    <property type="match status" value="1"/>
</dbReference>
<reference evidence="4" key="1">
    <citation type="journal article" date="2013" name="PLoS Genet.">
        <title>The genome of Spraguea lophii and the basis of host-microsporidian interactions.</title>
        <authorList>
            <person name="Campbell S.E."/>
            <person name="Williams T.A."/>
            <person name="Yousuf A."/>
            <person name="Soanes D.M."/>
            <person name="Paszkiewicz K.H."/>
            <person name="Williams B.A.P."/>
        </authorList>
    </citation>
    <scope>NUCLEOTIDE SEQUENCE [LARGE SCALE GENOMIC DNA]</scope>
    <source>
        <strain evidence="4">42_110</strain>
    </source>
</reference>
<dbReference type="PANTHER" id="PTHR46243">
    <property type="entry name" value="BIS(5'-ADENOSYL)-TRIPHOSPHATASE"/>
    <property type="match status" value="1"/>
</dbReference>
<comment type="caution">
    <text evidence="3">The sequence shown here is derived from an EMBL/GenBank/DDBJ whole genome shotgun (WGS) entry which is preliminary data.</text>
</comment>
<dbReference type="GO" id="GO:0003824">
    <property type="term" value="F:catalytic activity"/>
    <property type="evidence" value="ECO:0007669"/>
    <property type="project" value="InterPro"/>
</dbReference>
<dbReference type="InterPro" id="IPR036265">
    <property type="entry name" value="HIT-like_sf"/>
</dbReference>
<dbReference type="InterPro" id="IPR019808">
    <property type="entry name" value="Histidine_triad_CS"/>
</dbReference>
<dbReference type="EMBL" id="ATCN01000716">
    <property type="protein sequence ID" value="EPR78543.1"/>
    <property type="molecule type" value="Genomic_DNA"/>
</dbReference>